<keyword evidence="3" id="KW-0411">Iron-sulfur</keyword>
<dbReference type="EMBL" id="CP002861">
    <property type="protein sequence ID" value="AEI52040.1"/>
    <property type="molecule type" value="Genomic_DNA"/>
</dbReference>
<dbReference type="SMART" id="SM00729">
    <property type="entry name" value="Elp3"/>
    <property type="match status" value="1"/>
</dbReference>
<keyword evidence="6" id="KW-1185">Reference proteome</keyword>
<evidence type="ECO:0000313" key="6">
    <source>
        <dbReference type="Proteomes" id="UP000000493"/>
    </source>
</evidence>
<dbReference type="InterPro" id="IPR006638">
    <property type="entry name" value="Elp3/MiaA/NifB-like_rSAM"/>
</dbReference>
<geneLocation type="plasmid" evidence="5 6">
    <name>pRUNSL02</name>
</geneLocation>
<dbReference type="GO" id="GO:0051536">
    <property type="term" value="F:iron-sulfur cluster binding"/>
    <property type="evidence" value="ECO:0007669"/>
    <property type="project" value="UniProtKB-KW"/>
</dbReference>
<gene>
    <name evidence="5" type="ordered locus">Runsl_5903</name>
</gene>
<proteinExistence type="predicted"/>
<name>A0A7U3ZRI4_RUNSL</name>
<dbReference type="SUPFAM" id="SSF102114">
    <property type="entry name" value="Radical SAM enzymes"/>
    <property type="match status" value="1"/>
</dbReference>
<dbReference type="PANTHER" id="PTHR43432">
    <property type="entry name" value="SLR0285 PROTEIN"/>
    <property type="match status" value="1"/>
</dbReference>
<accession>A0A7U3ZRI4</accession>
<keyword evidence="1" id="KW-0479">Metal-binding</keyword>
<evidence type="ECO:0000256" key="3">
    <source>
        <dbReference type="ARBA" id="ARBA00023014"/>
    </source>
</evidence>
<keyword evidence="5" id="KW-0614">Plasmid</keyword>
<dbReference type="InterPro" id="IPR007197">
    <property type="entry name" value="rSAM"/>
</dbReference>
<dbReference type="AlphaFoldDB" id="A0A7U3ZRI4"/>
<evidence type="ECO:0000256" key="1">
    <source>
        <dbReference type="ARBA" id="ARBA00022723"/>
    </source>
</evidence>
<reference evidence="5 6" key="2">
    <citation type="journal article" date="2012" name="Stand. Genomic Sci.">
        <title>Complete genome sequence of the aquatic bacterium Runella slithyformis type strain (LSU 4(T)).</title>
        <authorList>
            <person name="Copeland A."/>
            <person name="Zhang X."/>
            <person name="Misra M."/>
            <person name="Lapidus A."/>
            <person name="Nolan M."/>
            <person name="Lucas S."/>
            <person name="Deshpande S."/>
            <person name="Cheng J.F."/>
            <person name="Tapia R."/>
            <person name="Goodwin L.A."/>
            <person name="Pitluck S."/>
            <person name="Liolios K."/>
            <person name="Pagani I."/>
            <person name="Ivanova N."/>
            <person name="Mikhailova N."/>
            <person name="Pati A."/>
            <person name="Chen A."/>
            <person name="Palaniappan K."/>
            <person name="Land M."/>
            <person name="Hauser L."/>
            <person name="Pan C."/>
            <person name="Jeffries C.D."/>
            <person name="Detter J.C."/>
            <person name="Brambilla E.M."/>
            <person name="Rohde M."/>
            <person name="Djao O.D."/>
            <person name="Goker M."/>
            <person name="Sikorski J."/>
            <person name="Tindall B.J."/>
            <person name="Woyke T."/>
            <person name="Bristow J."/>
            <person name="Eisen J.A."/>
            <person name="Markowitz V."/>
            <person name="Hugenholtz P."/>
            <person name="Kyrpides N.C."/>
            <person name="Klenk H.P."/>
            <person name="Mavromatis K."/>
        </authorList>
    </citation>
    <scope>NUCLEOTIDE SEQUENCE [LARGE SCALE GENOMIC DNA]</scope>
    <source>
        <strain evidence="6">ATCC 29530 / DSM 19594 / LMG 11500 / NCIMB 11436 / LSU 4</strain>
    </source>
</reference>
<dbReference type="GO" id="GO:0046872">
    <property type="term" value="F:metal ion binding"/>
    <property type="evidence" value="ECO:0007669"/>
    <property type="project" value="UniProtKB-KW"/>
</dbReference>
<evidence type="ECO:0000313" key="5">
    <source>
        <dbReference type="EMBL" id="AEI52040.1"/>
    </source>
</evidence>
<dbReference type="RefSeq" id="WP_013931222.1">
    <property type="nucleotide sequence ID" value="NC_015704.1"/>
</dbReference>
<protein>
    <submittedName>
        <fullName evidence="5">Radical SAM domain protein</fullName>
    </submittedName>
</protein>
<sequence>MDLFENPDKSIKKNALGKSKIEYIQSASILTEGKGFMDAYDFTLNPYTGCTFGCNYCYAAFFSRSEEEKNTWGYWLKVKENALALLIKKRRKPLIDKTIYLSSVTDPYQPIEKELELTRKLLKELIDYHRVRLVIQTRSPLVTRDIDLFLQFDTVQVNMTITTDSEEVRKAFEPLCPSNKTRLKAIKEVNDSGVNSCITMTPLLPIQDANSFIESLLETGVKKFVVQPFHPDKGKFVASTREEAVKLTNKFNWDEKKYKEIVGLFKNKLPFIGEGKSGFAPI</sequence>
<keyword evidence="2" id="KW-0408">Iron</keyword>
<feature type="domain" description="Radical SAM core" evidence="4">
    <location>
        <begin position="36"/>
        <end position="264"/>
    </location>
</feature>
<dbReference type="Proteomes" id="UP000000493">
    <property type="component" value="Plasmid pRUNSL02"/>
</dbReference>
<dbReference type="KEGG" id="rsi:Runsl_5903"/>
<dbReference type="InterPro" id="IPR040086">
    <property type="entry name" value="MJ0683-like"/>
</dbReference>
<dbReference type="SFLD" id="SFLDS00029">
    <property type="entry name" value="Radical_SAM"/>
    <property type="match status" value="1"/>
</dbReference>
<dbReference type="GO" id="GO:0003824">
    <property type="term" value="F:catalytic activity"/>
    <property type="evidence" value="ECO:0007669"/>
    <property type="project" value="InterPro"/>
</dbReference>
<dbReference type="InterPro" id="IPR058240">
    <property type="entry name" value="rSAM_sf"/>
</dbReference>
<evidence type="ECO:0000259" key="4">
    <source>
        <dbReference type="PROSITE" id="PS51918"/>
    </source>
</evidence>
<organism evidence="5 6">
    <name type="scientific">Runella slithyformis (strain ATCC 29530 / DSM 19594 / LMG 11500 / NCIMB 11436 / LSU 4)</name>
    <dbReference type="NCBI Taxonomy" id="761193"/>
    <lineage>
        <taxon>Bacteria</taxon>
        <taxon>Pseudomonadati</taxon>
        <taxon>Bacteroidota</taxon>
        <taxon>Cytophagia</taxon>
        <taxon>Cytophagales</taxon>
        <taxon>Spirosomataceae</taxon>
        <taxon>Runella</taxon>
    </lineage>
</organism>
<evidence type="ECO:0000256" key="2">
    <source>
        <dbReference type="ARBA" id="ARBA00023004"/>
    </source>
</evidence>
<dbReference type="Gene3D" id="3.80.30.30">
    <property type="match status" value="1"/>
</dbReference>
<reference evidence="6" key="1">
    <citation type="submission" date="2011-06" db="EMBL/GenBank/DDBJ databases">
        <title>The complete genome of plasmid 2 of Runella slithyformis DSM 19594.</title>
        <authorList>
            <consortium name="US DOE Joint Genome Institute (JGI-PGF)"/>
            <person name="Lucas S."/>
            <person name="Han J."/>
            <person name="Lapidus A."/>
            <person name="Bruce D."/>
            <person name="Goodwin L."/>
            <person name="Pitluck S."/>
            <person name="Peters L."/>
            <person name="Kyrpides N."/>
            <person name="Mavromatis K."/>
            <person name="Ivanova N."/>
            <person name="Ovchinnikova G."/>
            <person name="Zhang X."/>
            <person name="Misra M."/>
            <person name="Detter J.C."/>
            <person name="Tapia R."/>
            <person name="Han C."/>
            <person name="Land M."/>
            <person name="Hauser L."/>
            <person name="Markowitz V."/>
            <person name="Cheng J.-F."/>
            <person name="Hugenholtz P."/>
            <person name="Woyke T."/>
            <person name="Wu D."/>
            <person name="Tindall B."/>
            <person name="Faehrich R."/>
            <person name="Brambilla E."/>
            <person name="Klenk H.-P."/>
            <person name="Eisen J.A."/>
        </authorList>
    </citation>
    <scope>NUCLEOTIDE SEQUENCE [LARGE SCALE GENOMIC DNA]</scope>
    <source>
        <strain evidence="6">ATCC 29530 / DSM 19594 / LMG 11500 / NCIMB 11436 / LSU 4</strain>
        <plasmid evidence="6">pRUNSL02</plasmid>
    </source>
</reference>
<dbReference type="PANTHER" id="PTHR43432:SF3">
    <property type="entry name" value="SLR0285 PROTEIN"/>
    <property type="match status" value="1"/>
</dbReference>
<dbReference type="Pfam" id="PF04055">
    <property type="entry name" value="Radical_SAM"/>
    <property type="match status" value="1"/>
</dbReference>
<dbReference type="SFLD" id="SFLDG01084">
    <property type="entry name" value="Uncharacterised_Radical_SAM_Su"/>
    <property type="match status" value="1"/>
</dbReference>
<dbReference type="CDD" id="cd01335">
    <property type="entry name" value="Radical_SAM"/>
    <property type="match status" value="1"/>
</dbReference>
<dbReference type="PROSITE" id="PS51918">
    <property type="entry name" value="RADICAL_SAM"/>
    <property type="match status" value="1"/>
</dbReference>